<sequence length="220" mass="25041">MSLFRTATKSSRLIRPVHQHQGLPSLLSPRRFATETQQPSQDTTSDSFLRTPATGLVYGKLFGTTKHTTKTDVLNLLQGCNLSTDDVKVCYDHYYETMSMSIQFPMQSAYNAGIRSISRKGRFRLDKADRSQWETLKPYDGKAILLQGIPRNALMEDVQRFLSGCQYDASSMQMFFRQAFPDAIRMALVHFPSQALAMHAFITKNQGFCLNSQIFVRILH</sequence>
<proteinExistence type="predicted"/>
<dbReference type="GeneID" id="113694498"/>
<dbReference type="AlphaFoldDB" id="A0A6P6SSW8"/>
<evidence type="ECO:0000313" key="1">
    <source>
        <dbReference type="Proteomes" id="UP001652660"/>
    </source>
</evidence>
<accession>A0A6P6SSW8</accession>
<name>A0A6P6SSW8_COFAR</name>
<reference evidence="1" key="1">
    <citation type="journal article" date="2025" name="Foods">
        <title>Unveiling the Microbial Signatures of Arabica Coffee Cherries: Insights into Ripeness Specific Diversity, Functional Traits, and Implications for Quality and Safety.</title>
        <authorList>
            <consortium name="RefSeq"/>
            <person name="Tenea G.N."/>
            <person name="Cifuentes V."/>
            <person name="Reyes P."/>
            <person name="Cevallos-Vallejos M."/>
        </authorList>
    </citation>
    <scope>NUCLEOTIDE SEQUENCE [LARGE SCALE GENOMIC DNA]</scope>
</reference>
<gene>
    <name evidence="2" type="primary">LOC113694498</name>
</gene>
<dbReference type="PANTHER" id="PTHR48167">
    <property type="entry name" value="EXPRESSED PROTEIN"/>
    <property type="match status" value="1"/>
</dbReference>
<dbReference type="RefSeq" id="XP_027069119.2">
    <property type="nucleotide sequence ID" value="XM_027213318.2"/>
</dbReference>
<evidence type="ECO:0000313" key="2">
    <source>
        <dbReference type="RefSeq" id="XP_027069119.2"/>
    </source>
</evidence>
<dbReference type="OrthoDB" id="2013327at2759"/>
<reference evidence="2" key="2">
    <citation type="submission" date="2025-08" db="UniProtKB">
        <authorList>
            <consortium name="RefSeq"/>
        </authorList>
    </citation>
    <scope>IDENTIFICATION</scope>
    <source>
        <tissue evidence="2">Leaves</tissue>
    </source>
</reference>
<keyword evidence="1" id="KW-1185">Reference proteome</keyword>
<protein>
    <submittedName>
        <fullName evidence="2">Uncharacterized protein</fullName>
    </submittedName>
</protein>
<organism evidence="1 2">
    <name type="scientific">Coffea arabica</name>
    <name type="common">Arabian coffee</name>
    <dbReference type="NCBI Taxonomy" id="13443"/>
    <lineage>
        <taxon>Eukaryota</taxon>
        <taxon>Viridiplantae</taxon>
        <taxon>Streptophyta</taxon>
        <taxon>Embryophyta</taxon>
        <taxon>Tracheophyta</taxon>
        <taxon>Spermatophyta</taxon>
        <taxon>Magnoliopsida</taxon>
        <taxon>eudicotyledons</taxon>
        <taxon>Gunneridae</taxon>
        <taxon>Pentapetalae</taxon>
        <taxon>asterids</taxon>
        <taxon>lamiids</taxon>
        <taxon>Gentianales</taxon>
        <taxon>Rubiaceae</taxon>
        <taxon>Ixoroideae</taxon>
        <taxon>Gardenieae complex</taxon>
        <taxon>Bertiereae - Coffeeae clade</taxon>
        <taxon>Coffeeae</taxon>
        <taxon>Coffea</taxon>
    </lineage>
</organism>
<dbReference type="PANTHER" id="PTHR48167:SF2">
    <property type="entry name" value="EXPRESSED PROTEIN"/>
    <property type="match status" value="1"/>
</dbReference>
<dbReference type="Proteomes" id="UP001652660">
    <property type="component" value="Chromosome 6c"/>
</dbReference>